<dbReference type="InterPro" id="IPR015797">
    <property type="entry name" value="NUDIX_hydrolase-like_dom_sf"/>
</dbReference>
<dbReference type="InterPro" id="IPR020084">
    <property type="entry name" value="NUDIX_hydrolase_CS"/>
</dbReference>
<name>A3K2V6_SAGS3</name>
<evidence type="ECO:0000313" key="5">
    <source>
        <dbReference type="Proteomes" id="UP000005713"/>
    </source>
</evidence>
<evidence type="ECO:0000256" key="1">
    <source>
        <dbReference type="ARBA" id="ARBA00001946"/>
    </source>
</evidence>
<accession>A3K2V6</accession>
<dbReference type="PANTHER" id="PTHR43046">
    <property type="entry name" value="GDP-MANNOSE MANNOSYL HYDROLASE"/>
    <property type="match status" value="1"/>
</dbReference>
<dbReference type="SUPFAM" id="SSF55811">
    <property type="entry name" value="Nudix"/>
    <property type="match status" value="1"/>
</dbReference>
<dbReference type="EMBL" id="AAYA01000005">
    <property type="protein sequence ID" value="EBA08515.1"/>
    <property type="molecule type" value="Genomic_DNA"/>
</dbReference>
<gene>
    <name evidence="4" type="ORF">SSE37_16923</name>
</gene>
<dbReference type="GO" id="GO:0016787">
    <property type="term" value="F:hydrolase activity"/>
    <property type="evidence" value="ECO:0007669"/>
    <property type="project" value="UniProtKB-KW"/>
</dbReference>
<reference evidence="4 5" key="1">
    <citation type="submission" date="2006-06" db="EMBL/GenBank/DDBJ databases">
        <authorList>
            <person name="Moran M.A."/>
            <person name="Ferriera S."/>
            <person name="Johnson J."/>
            <person name="Kravitz S."/>
            <person name="Beeson K."/>
            <person name="Sutton G."/>
            <person name="Rogers Y.-H."/>
            <person name="Friedman R."/>
            <person name="Frazier M."/>
            <person name="Venter J.C."/>
        </authorList>
    </citation>
    <scope>NUCLEOTIDE SEQUENCE [LARGE SCALE GENOMIC DNA]</scope>
    <source>
        <strain evidence="4 5">E-37</strain>
    </source>
</reference>
<dbReference type="Gene3D" id="3.90.79.10">
    <property type="entry name" value="Nucleoside Triphosphate Pyrophosphohydrolase"/>
    <property type="match status" value="1"/>
</dbReference>
<dbReference type="PROSITE" id="PS00893">
    <property type="entry name" value="NUDIX_BOX"/>
    <property type="match status" value="1"/>
</dbReference>
<dbReference type="eggNOG" id="COG0494">
    <property type="taxonomic scope" value="Bacteria"/>
</dbReference>
<dbReference type="Pfam" id="PF00293">
    <property type="entry name" value="NUDIX"/>
    <property type="match status" value="1"/>
</dbReference>
<evidence type="ECO:0000256" key="2">
    <source>
        <dbReference type="ARBA" id="ARBA00022801"/>
    </source>
</evidence>
<dbReference type="Proteomes" id="UP000005713">
    <property type="component" value="Unassembled WGS sequence"/>
</dbReference>
<feature type="domain" description="Nudix hydrolase" evidence="3">
    <location>
        <begin position="15"/>
        <end position="144"/>
    </location>
</feature>
<dbReference type="PANTHER" id="PTHR43046:SF2">
    <property type="entry name" value="8-OXO-DGTP DIPHOSPHATASE-RELATED"/>
    <property type="match status" value="1"/>
</dbReference>
<dbReference type="PROSITE" id="PS51462">
    <property type="entry name" value="NUDIX"/>
    <property type="match status" value="1"/>
</dbReference>
<dbReference type="AlphaFoldDB" id="A3K2V6"/>
<sequence length="144" mass="16263">MRRYGDSPKAGQNYTFRPGVYVILPRAGKLLLTHQSTPYPEFQLPGGGVDPGEHPLTALHREVMEETGWRIADARRLGAFRRFTWMPEYEIWAEKLCVIYTARPVYALGDPTEPGHTAHWVPATVAAQELGNPGERDLVTRHIL</sequence>
<protein>
    <submittedName>
        <fullName evidence="4">NUDIX hydrolase</fullName>
    </submittedName>
</protein>
<proteinExistence type="predicted"/>
<evidence type="ECO:0000259" key="3">
    <source>
        <dbReference type="PROSITE" id="PS51462"/>
    </source>
</evidence>
<keyword evidence="2 4" id="KW-0378">Hydrolase</keyword>
<keyword evidence="5" id="KW-1185">Reference proteome</keyword>
<organism evidence="4 5">
    <name type="scientific">Sagittula stellata (strain ATCC 700073 / DSM 11524 / E-37)</name>
    <dbReference type="NCBI Taxonomy" id="388399"/>
    <lineage>
        <taxon>Bacteria</taxon>
        <taxon>Pseudomonadati</taxon>
        <taxon>Pseudomonadota</taxon>
        <taxon>Alphaproteobacteria</taxon>
        <taxon>Rhodobacterales</taxon>
        <taxon>Roseobacteraceae</taxon>
        <taxon>Sagittula</taxon>
    </lineage>
</organism>
<comment type="caution">
    <text evidence="4">The sequence shown here is derived from an EMBL/GenBank/DDBJ whole genome shotgun (WGS) entry which is preliminary data.</text>
</comment>
<evidence type="ECO:0000313" key="4">
    <source>
        <dbReference type="EMBL" id="EBA08515.1"/>
    </source>
</evidence>
<dbReference type="InterPro" id="IPR000086">
    <property type="entry name" value="NUDIX_hydrolase_dom"/>
</dbReference>
<comment type="cofactor">
    <cofactor evidence="1">
        <name>Mg(2+)</name>
        <dbReference type="ChEBI" id="CHEBI:18420"/>
    </cofactor>
</comment>